<evidence type="ECO:0000313" key="2">
    <source>
        <dbReference type="EMBL" id="KAK3687545.1"/>
    </source>
</evidence>
<gene>
    <name evidence="2" type="ORF">B0T22DRAFT_457466</name>
</gene>
<proteinExistence type="predicted"/>
<keyword evidence="1" id="KW-0812">Transmembrane</keyword>
<reference evidence="2" key="1">
    <citation type="journal article" date="2023" name="Mol. Phylogenet. Evol.">
        <title>Genome-scale phylogeny and comparative genomics of the fungal order Sordariales.</title>
        <authorList>
            <person name="Hensen N."/>
            <person name="Bonometti L."/>
            <person name="Westerberg I."/>
            <person name="Brannstrom I.O."/>
            <person name="Guillou S."/>
            <person name="Cros-Aarteil S."/>
            <person name="Calhoun S."/>
            <person name="Haridas S."/>
            <person name="Kuo A."/>
            <person name="Mondo S."/>
            <person name="Pangilinan J."/>
            <person name="Riley R."/>
            <person name="LaButti K."/>
            <person name="Andreopoulos B."/>
            <person name="Lipzen A."/>
            <person name="Chen C."/>
            <person name="Yan M."/>
            <person name="Daum C."/>
            <person name="Ng V."/>
            <person name="Clum A."/>
            <person name="Steindorff A."/>
            <person name="Ohm R.A."/>
            <person name="Martin F."/>
            <person name="Silar P."/>
            <person name="Natvig D.O."/>
            <person name="Lalanne C."/>
            <person name="Gautier V."/>
            <person name="Ament-Velasquez S.L."/>
            <person name="Kruys A."/>
            <person name="Hutchinson M.I."/>
            <person name="Powell A.J."/>
            <person name="Barry K."/>
            <person name="Miller A.N."/>
            <person name="Grigoriev I.V."/>
            <person name="Debuchy R."/>
            <person name="Gladieux P."/>
            <person name="Hiltunen Thoren M."/>
            <person name="Johannesson H."/>
        </authorList>
    </citation>
    <scope>NUCLEOTIDE SEQUENCE</scope>
    <source>
        <strain evidence="2">CBS 314.62</strain>
    </source>
</reference>
<dbReference type="Proteomes" id="UP001270362">
    <property type="component" value="Unassembled WGS sequence"/>
</dbReference>
<sequence>MGWNGTGQGNGLGPRTGQDATAKALAAAAAAEIWDLLYLVSFSFSRLDGYMTIKHDNTNGANRGGTPFFFPLCFLVSLFGVSLGMSGGFPFWYYSSLFGFYQSLHISGTQAYFSKTPLYPIQVPKSLHST</sequence>
<keyword evidence="1" id="KW-0472">Membrane</keyword>
<keyword evidence="3" id="KW-1185">Reference proteome</keyword>
<protein>
    <submittedName>
        <fullName evidence="2">Uncharacterized protein</fullName>
    </submittedName>
</protein>
<organism evidence="2 3">
    <name type="scientific">Podospora appendiculata</name>
    <dbReference type="NCBI Taxonomy" id="314037"/>
    <lineage>
        <taxon>Eukaryota</taxon>
        <taxon>Fungi</taxon>
        <taxon>Dikarya</taxon>
        <taxon>Ascomycota</taxon>
        <taxon>Pezizomycotina</taxon>
        <taxon>Sordariomycetes</taxon>
        <taxon>Sordariomycetidae</taxon>
        <taxon>Sordariales</taxon>
        <taxon>Podosporaceae</taxon>
        <taxon>Podospora</taxon>
    </lineage>
</organism>
<feature type="transmembrane region" description="Helical" evidence="1">
    <location>
        <begin position="24"/>
        <end position="47"/>
    </location>
</feature>
<accession>A0AAE0X7K5</accession>
<reference evidence="2" key="2">
    <citation type="submission" date="2023-06" db="EMBL/GenBank/DDBJ databases">
        <authorList>
            <consortium name="Lawrence Berkeley National Laboratory"/>
            <person name="Haridas S."/>
            <person name="Hensen N."/>
            <person name="Bonometti L."/>
            <person name="Westerberg I."/>
            <person name="Brannstrom I.O."/>
            <person name="Guillou S."/>
            <person name="Cros-Aarteil S."/>
            <person name="Calhoun S."/>
            <person name="Kuo A."/>
            <person name="Mondo S."/>
            <person name="Pangilinan J."/>
            <person name="Riley R."/>
            <person name="Labutti K."/>
            <person name="Andreopoulos B."/>
            <person name="Lipzen A."/>
            <person name="Chen C."/>
            <person name="Yanf M."/>
            <person name="Daum C."/>
            <person name="Ng V."/>
            <person name="Clum A."/>
            <person name="Steindorff A."/>
            <person name="Ohm R."/>
            <person name="Martin F."/>
            <person name="Silar P."/>
            <person name="Natvig D."/>
            <person name="Lalanne C."/>
            <person name="Gautier V."/>
            <person name="Ament-Velasquez S.L."/>
            <person name="Kruys A."/>
            <person name="Hutchinson M.I."/>
            <person name="Powell A.J."/>
            <person name="Barry K."/>
            <person name="Miller A.N."/>
            <person name="Grigoriev I.V."/>
            <person name="Debuchy R."/>
            <person name="Gladieux P."/>
            <person name="Thoren M.H."/>
            <person name="Johannesson H."/>
        </authorList>
    </citation>
    <scope>NUCLEOTIDE SEQUENCE</scope>
    <source>
        <strain evidence="2">CBS 314.62</strain>
    </source>
</reference>
<keyword evidence="1" id="KW-1133">Transmembrane helix</keyword>
<comment type="caution">
    <text evidence="2">The sequence shown here is derived from an EMBL/GenBank/DDBJ whole genome shotgun (WGS) entry which is preliminary data.</text>
</comment>
<name>A0AAE0X7K5_9PEZI</name>
<dbReference type="AlphaFoldDB" id="A0AAE0X7K5"/>
<evidence type="ECO:0000313" key="3">
    <source>
        <dbReference type="Proteomes" id="UP001270362"/>
    </source>
</evidence>
<evidence type="ECO:0000256" key="1">
    <source>
        <dbReference type="SAM" id="Phobius"/>
    </source>
</evidence>
<dbReference type="EMBL" id="JAULSO010000002">
    <property type="protein sequence ID" value="KAK3687545.1"/>
    <property type="molecule type" value="Genomic_DNA"/>
</dbReference>
<feature type="transmembrane region" description="Helical" evidence="1">
    <location>
        <begin position="68"/>
        <end position="94"/>
    </location>
</feature>